<dbReference type="PANTHER" id="PTHR30157">
    <property type="entry name" value="FERRIC REDUCTASE, NADPH-DEPENDENT"/>
    <property type="match status" value="1"/>
</dbReference>
<dbReference type="Gene3D" id="2.40.30.10">
    <property type="entry name" value="Translation factors"/>
    <property type="match status" value="1"/>
</dbReference>
<dbReference type="InterPro" id="IPR017938">
    <property type="entry name" value="Riboflavin_synthase-like_b-brl"/>
</dbReference>
<dbReference type="InterPro" id="IPR039261">
    <property type="entry name" value="FNR_nucleotide-bd"/>
</dbReference>
<dbReference type="CDD" id="cd06193">
    <property type="entry name" value="siderophore_interacting"/>
    <property type="match status" value="1"/>
</dbReference>
<accession>A0A0C2ZPA1</accession>
<organism evidence="1 2">
    <name type="scientific">Rhodococcus erythropolis</name>
    <name type="common">Arthrobacter picolinophilus</name>
    <dbReference type="NCBI Taxonomy" id="1833"/>
    <lineage>
        <taxon>Bacteria</taxon>
        <taxon>Bacillati</taxon>
        <taxon>Actinomycetota</taxon>
        <taxon>Actinomycetes</taxon>
        <taxon>Mycobacteriales</taxon>
        <taxon>Nocardiaceae</taxon>
        <taxon>Rhodococcus</taxon>
        <taxon>Rhodococcus erythropolis group</taxon>
    </lineage>
</organism>
<dbReference type="Proteomes" id="UP000325576">
    <property type="component" value="Unassembled WGS sequence"/>
</dbReference>
<dbReference type="InterPro" id="IPR007037">
    <property type="entry name" value="SIP_rossman_dom"/>
</dbReference>
<protein>
    <submittedName>
        <fullName evidence="1">NADPH-dependent ferric siderophore reductase</fullName>
    </submittedName>
</protein>
<evidence type="ECO:0000313" key="2">
    <source>
        <dbReference type="Proteomes" id="UP000325576"/>
    </source>
</evidence>
<proteinExistence type="predicted"/>
<dbReference type="InterPro" id="IPR017927">
    <property type="entry name" value="FAD-bd_FR_type"/>
</dbReference>
<dbReference type="Gene3D" id="3.40.50.80">
    <property type="entry name" value="Nucleotide-binding domain of ferredoxin-NADP reductase (FNR) module"/>
    <property type="match status" value="1"/>
</dbReference>
<evidence type="ECO:0000313" key="1">
    <source>
        <dbReference type="EMBL" id="KAB2582823.1"/>
    </source>
</evidence>
<dbReference type="SUPFAM" id="SSF63380">
    <property type="entry name" value="Riboflavin synthase domain-like"/>
    <property type="match status" value="1"/>
</dbReference>
<name>A0A0C2ZPA1_RHOER</name>
<dbReference type="InterPro" id="IPR039374">
    <property type="entry name" value="SIP_fam"/>
</dbReference>
<dbReference type="Pfam" id="PF08021">
    <property type="entry name" value="FAD_binding_9"/>
    <property type="match status" value="1"/>
</dbReference>
<sequence>MPRNTRPTTAYPVTLRELEVHRVTEVTPGMRRVTLTGAQLDTFTNADGIAEPAFASTGFDDDIRLLFTYPGETDPVLPVMVDGSVTFAAGRRPLARAYTVRHYDPQTRELDVDFVVHGDGVATTWARDASPGDRMHIAGPSVSQGLPEDHEYLLAVGDETALPAIARLLEELPADARGHVFVEIADSAHIQSVRELSGVSVTWLPREGAEPGATTLLLDAVSAVEWSDGRVFAWLAGEQATVRSLRRHLIRDRGIVKTDIDFTGYWKRGGAVRADS</sequence>
<dbReference type="PROSITE" id="PS51384">
    <property type="entry name" value="FAD_FR"/>
    <property type="match status" value="1"/>
</dbReference>
<gene>
    <name evidence="1" type="ORF">BS297_23740</name>
</gene>
<reference evidence="1 2" key="1">
    <citation type="journal article" date="2017" name="Poromechanics V (2013)">
        <title>Genomic Characterization of the Arsenic-Tolerant Actinobacterium, &lt;i&gt;Rhodococcus erythropolis&lt;/i&gt; S43.</title>
        <authorList>
            <person name="Retamal-Morales G."/>
            <person name="Mehnert M."/>
            <person name="Schwabe R."/>
            <person name="Tischler D."/>
            <person name="Schloemann M."/>
            <person name="Levican G.J."/>
        </authorList>
    </citation>
    <scope>NUCLEOTIDE SEQUENCE [LARGE SCALE GENOMIC DNA]</scope>
    <source>
        <strain evidence="1 2">S43</strain>
    </source>
</reference>
<dbReference type="EMBL" id="MRBO01000635">
    <property type="protein sequence ID" value="KAB2582823.1"/>
    <property type="molecule type" value="Genomic_DNA"/>
</dbReference>
<comment type="caution">
    <text evidence="1">The sequence shown here is derived from an EMBL/GenBank/DDBJ whole genome shotgun (WGS) entry which is preliminary data.</text>
</comment>
<dbReference type="GO" id="GO:0016491">
    <property type="term" value="F:oxidoreductase activity"/>
    <property type="evidence" value="ECO:0007669"/>
    <property type="project" value="InterPro"/>
</dbReference>
<dbReference type="PANTHER" id="PTHR30157:SF0">
    <property type="entry name" value="NADPH-DEPENDENT FERRIC-CHELATE REDUCTASE"/>
    <property type="match status" value="1"/>
</dbReference>
<dbReference type="Pfam" id="PF04954">
    <property type="entry name" value="SIP"/>
    <property type="match status" value="1"/>
</dbReference>
<dbReference type="AlphaFoldDB" id="A0A0C2ZPA1"/>
<dbReference type="InterPro" id="IPR013113">
    <property type="entry name" value="SIP_FAD-bd"/>
</dbReference>